<sequence length="277" mass="30656">MLQVNQLNYAYKAGSPIFRDLTFSLCAGSIVGLLGKNGEGKTTLLSLLAGLKRPHGGELTVNGHNPGKRQPSFLSSIYYLPDEAEPGFSSPQDFVKAMAPFYPTFDTKIMAELTETFELPEARKFSHWSFGQRKKFQIAFALATKCKIMLFDEPTNGLDIPSKAIFRKVMAGTLDEDQLVIIATHQTADLQNLIDRVMILEQGDVKLNEELFDLEAKYFFGQGHLPEHLDCVYAEEVPNGHKYMCASAGESSTVDLELLFNATINGKLESSKAYANG</sequence>
<dbReference type="CDD" id="cd03230">
    <property type="entry name" value="ABC_DR_subfamily_A"/>
    <property type="match status" value="1"/>
</dbReference>
<dbReference type="PANTHER" id="PTHR42939:SF1">
    <property type="entry name" value="ABC TRANSPORTER ATP-BINDING PROTEIN ALBC-RELATED"/>
    <property type="match status" value="1"/>
</dbReference>
<dbReference type="Pfam" id="PF00005">
    <property type="entry name" value="ABC_tran"/>
    <property type="match status" value="1"/>
</dbReference>
<dbReference type="KEGG" id="fax:FUAX_35970"/>
<keyword evidence="3 5" id="KW-0067">ATP-binding</keyword>
<dbReference type="AlphaFoldDB" id="A0AAU9CP63"/>
<keyword evidence="2" id="KW-0547">Nucleotide-binding</keyword>
<evidence type="ECO:0000256" key="2">
    <source>
        <dbReference type="ARBA" id="ARBA00022741"/>
    </source>
</evidence>
<dbReference type="RefSeq" id="WP_338392678.1">
    <property type="nucleotide sequence ID" value="NZ_AP025314.1"/>
</dbReference>
<dbReference type="InterPro" id="IPR051782">
    <property type="entry name" value="ABC_Transporter_VariousFunc"/>
</dbReference>
<proteinExistence type="predicted"/>
<protein>
    <submittedName>
        <fullName evidence="5">ABC transporter ATP-binding protein</fullName>
    </submittedName>
</protein>
<dbReference type="PROSITE" id="PS50893">
    <property type="entry name" value="ABC_TRANSPORTER_2"/>
    <property type="match status" value="1"/>
</dbReference>
<keyword evidence="6" id="KW-1185">Reference proteome</keyword>
<keyword evidence="1" id="KW-0813">Transport</keyword>
<accession>A0AAU9CP63</accession>
<dbReference type="InterPro" id="IPR003439">
    <property type="entry name" value="ABC_transporter-like_ATP-bd"/>
</dbReference>
<dbReference type="Proteomes" id="UP001348817">
    <property type="component" value="Chromosome"/>
</dbReference>
<evidence type="ECO:0000259" key="4">
    <source>
        <dbReference type="PROSITE" id="PS50893"/>
    </source>
</evidence>
<reference evidence="5 6" key="1">
    <citation type="submission" date="2021-12" db="EMBL/GenBank/DDBJ databases">
        <title>Genome sequencing of bacteria with rrn-lacking chromosome and rrn-plasmid.</title>
        <authorList>
            <person name="Anda M."/>
            <person name="Iwasaki W."/>
        </authorList>
    </citation>
    <scope>NUCLEOTIDE SEQUENCE [LARGE SCALE GENOMIC DNA]</scope>
    <source>
        <strain evidence="5 6">DSM 100852</strain>
    </source>
</reference>
<organism evidence="5 6">
    <name type="scientific">Fulvitalea axinellae</name>
    <dbReference type="NCBI Taxonomy" id="1182444"/>
    <lineage>
        <taxon>Bacteria</taxon>
        <taxon>Pseudomonadati</taxon>
        <taxon>Bacteroidota</taxon>
        <taxon>Cytophagia</taxon>
        <taxon>Cytophagales</taxon>
        <taxon>Persicobacteraceae</taxon>
        <taxon>Fulvitalea</taxon>
    </lineage>
</organism>
<dbReference type="GO" id="GO:0005524">
    <property type="term" value="F:ATP binding"/>
    <property type="evidence" value="ECO:0007669"/>
    <property type="project" value="UniProtKB-KW"/>
</dbReference>
<evidence type="ECO:0000256" key="3">
    <source>
        <dbReference type="ARBA" id="ARBA00022840"/>
    </source>
</evidence>
<evidence type="ECO:0000313" key="6">
    <source>
        <dbReference type="Proteomes" id="UP001348817"/>
    </source>
</evidence>
<dbReference type="PANTHER" id="PTHR42939">
    <property type="entry name" value="ABC TRANSPORTER ATP-BINDING PROTEIN ALBC-RELATED"/>
    <property type="match status" value="1"/>
</dbReference>
<dbReference type="InterPro" id="IPR003593">
    <property type="entry name" value="AAA+_ATPase"/>
</dbReference>
<dbReference type="EMBL" id="AP025314">
    <property type="protein sequence ID" value="BDD11165.1"/>
    <property type="molecule type" value="Genomic_DNA"/>
</dbReference>
<dbReference type="GO" id="GO:0016887">
    <property type="term" value="F:ATP hydrolysis activity"/>
    <property type="evidence" value="ECO:0007669"/>
    <property type="project" value="InterPro"/>
</dbReference>
<dbReference type="Gene3D" id="3.40.50.300">
    <property type="entry name" value="P-loop containing nucleotide triphosphate hydrolases"/>
    <property type="match status" value="1"/>
</dbReference>
<feature type="domain" description="ABC transporter" evidence="4">
    <location>
        <begin position="2"/>
        <end position="227"/>
    </location>
</feature>
<dbReference type="InterPro" id="IPR027417">
    <property type="entry name" value="P-loop_NTPase"/>
</dbReference>
<evidence type="ECO:0000313" key="5">
    <source>
        <dbReference type="EMBL" id="BDD11165.1"/>
    </source>
</evidence>
<name>A0AAU9CP63_9BACT</name>
<dbReference type="SMART" id="SM00382">
    <property type="entry name" value="AAA"/>
    <property type="match status" value="1"/>
</dbReference>
<evidence type="ECO:0000256" key="1">
    <source>
        <dbReference type="ARBA" id="ARBA00022448"/>
    </source>
</evidence>
<dbReference type="SUPFAM" id="SSF52540">
    <property type="entry name" value="P-loop containing nucleoside triphosphate hydrolases"/>
    <property type="match status" value="1"/>
</dbReference>
<gene>
    <name evidence="5" type="ORF">FUAX_35970</name>
</gene>